<feature type="domain" description="DUF2147" evidence="2">
    <location>
        <begin position="22"/>
        <end position="133"/>
    </location>
</feature>
<accession>A0A0J0YS26</accession>
<keyword evidence="1" id="KW-0732">Signal</keyword>
<evidence type="ECO:0000259" key="2">
    <source>
        <dbReference type="Pfam" id="PF09917"/>
    </source>
</evidence>
<protein>
    <submittedName>
        <fullName evidence="3">Signal peptide protein</fullName>
    </submittedName>
</protein>
<evidence type="ECO:0000313" key="3">
    <source>
        <dbReference type="EMBL" id="KLT72926.1"/>
    </source>
</evidence>
<sequence>MKKLIILSALVSPLAFAQSIEGKWRTIDDTTGKPKAVVQISNNGNTFNGRIVSLADGVKNECPGCSKPQPLIGMTVLRGLKASGNSYEDGKIFDPKSGKTYSAKAELTNGGNSLKVRGYLGISALGRTQTWQRVE</sequence>
<dbReference type="EMBL" id="JTDO01000007">
    <property type="protein sequence ID" value="KLT72926.1"/>
    <property type="molecule type" value="Genomic_DNA"/>
</dbReference>
<dbReference type="AlphaFoldDB" id="A0A0J0YS26"/>
<dbReference type="Gene3D" id="2.40.128.520">
    <property type="match status" value="1"/>
</dbReference>
<gene>
    <name evidence="3" type="ORF">PL75_05370</name>
</gene>
<dbReference type="PANTHER" id="PTHR36919">
    <property type="entry name" value="BLR1215 PROTEIN"/>
    <property type="match status" value="1"/>
</dbReference>
<dbReference type="Pfam" id="PF09917">
    <property type="entry name" value="DUF2147"/>
    <property type="match status" value="1"/>
</dbReference>
<evidence type="ECO:0000256" key="1">
    <source>
        <dbReference type="SAM" id="SignalP"/>
    </source>
</evidence>
<name>A0A0J0YS26_9NEIS</name>
<dbReference type="Proteomes" id="UP000036027">
    <property type="component" value="Unassembled WGS sequence"/>
</dbReference>
<feature type="chain" id="PRO_5005246833" evidence="1">
    <location>
        <begin position="18"/>
        <end position="135"/>
    </location>
</feature>
<organism evidence="3 4">
    <name type="scientific">Neisseria arctica</name>
    <dbReference type="NCBI Taxonomy" id="1470200"/>
    <lineage>
        <taxon>Bacteria</taxon>
        <taxon>Pseudomonadati</taxon>
        <taxon>Pseudomonadota</taxon>
        <taxon>Betaproteobacteria</taxon>
        <taxon>Neisseriales</taxon>
        <taxon>Neisseriaceae</taxon>
        <taxon>Neisseria</taxon>
    </lineage>
</organism>
<evidence type="ECO:0000313" key="4">
    <source>
        <dbReference type="Proteomes" id="UP000036027"/>
    </source>
</evidence>
<dbReference type="InterPro" id="IPR019223">
    <property type="entry name" value="DUF2147"/>
</dbReference>
<dbReference type="PANTHER" id="PTHR36919:SF3">
    <property type="entry name" value="BLL5882 PROTEIN"/>
    <property type="match status" value="1"/>
</dbReference>
<dbReference type="PATRIC" id="fig|1470200.3.peg.2253"/>
<proteinExistence type="predicted"/>
<feature type="signal peptide" evidence="1">
    <location>
        <begin position="1"/>
        <end position="17"/>
    </location>
</feature>
<dbReference type="RefSeq" id="WP_047760900.1">
    <property type="nucleotide sequence ID" value="NZ_CP091510.1"/>
</dbReference>
<reference evidence="3 4" key="1">
    <citation type="submission" date="2014-11" db="EMBL/GenBank/DDBJ databases">
        <title>Genome of a novel goose pathogen.</title>
        <authorList>
            <person name="Hansen C.M."/>
            <person name="Hueffer K."/>
            <person name="Choi S.C."/>
        </authorList>
    </citation>
    <scope>NUCLEOTIDE SEQUENCE [LARGE SCALE GENOMIC DNA]</scope>
    <source>
        <strain evidence="3 4">KH1503</strain>
    </source>
</reference>
<dbReference type="OrthoDB" id="9814399at2"/>
<comment type="caution">
    <text evidence="3">The sequence shown here is derived from an EMBL/GenBank/DDBJ whole genome shotgun (WGS) entry which is preliminary data.</text>
</comment>
<keyword evidence="4" id="KW-1185">Reference proteome</keyword>